<protein>
    <recommendedName>
        <fullName evidence="3">ubiquitinyl hydrolase 1</fullName>
        <ecNumber evidence="3">3.4.19.12</ecNumber>
    </recommendedName>
</protein>
<evidence type="ECO:0000256" key="6">
    <source>
        <dbReference type="ARBA" id="ARBA00022801"/>
    </source>
</evidence>
<feature type="compositionally biased region" description="Low complexity" evidence="8">
    <location>
        <begin position="497"/>
        <end position="506"/>
    </location>
</feature>
<dbReference type="PROSITE" id="PS00972">
    <property type="entry name" value="USP_1"/>
    <property type="match status" value="1"/>
</dbReference>
<keyword evidence="6" id="KW-0378">Hydrolase</keyword>
<evidence type="ECO:0000256" key="4">
    <source>
        <dbReference type="ARBA" id="ARBA00022670"/>
    </source>
</evidence>
<feature type="region of interest" description="Disordered" evidence="8">
    <location>
        <begin position="3254"/>
        <end position="3290"/>
    </location>
</feature>
<dbReference type="InterPro" id="IPR021905">
    <property type="entry name" value="DUF3517"/>
</dbReference>
<dbReference type="Gene3D" id="3.90.70.10">
    <property type="entry name" value="Cysteine proteinases"/>
    <property type="match status" value="1"/>
</dbReference>
<dbReference type="InterPro" id="IPR028889">
    <property type="entry name" value="USP"/>
</dbReference>
<dbReference type="GO" id="GO:0004843">
    <property type="term" value="F:cysteine-type deubiquitinase activity"/>
    <property type="evidence" value="ECO:0007669"/>
    <property type="project" value="UniProtKB-EC"/>
</dbReference>
<keyword evidence="7" id="KW-0788">Thiol protease</keyword>
<evidence type="ECO:0000256" key="7">
    <source>
        <dbReference type="ARBA" id="ARBA00022807"/>
    </source>
</evidence>
<dbReference type="InterPro" id="IPR038765">
    <property type="entry name" value="Papain-like_cys_pep_sf"/>
</dbReference>
<evidence type="ECO:0000256" key="2">
    <source>
        <dbReference type="ARBA" id="ARBA00009085"/>
    </source>
</evidence>
<proteinExistence type="inferred from homology"/>
<dbReference type="GO" id="GO:0006508">
    <property type="term" value="P:proteolysis"/>
    <property type="evidence" value="ECO:0007669"/>
    <property type="project" value="UniProtKB-KW"/>
</dbReference>
<dbReference type="SUPFAM" id="SSF54001">
    <property type="entry name" value="Cysteine proteinases"/>
    <property type="match status" value="1"/>
</dbReference>
<dbReference type="PANTHER" id="PTHR24006:SF827">
    <property type="entry name" value="UBIQUITIN CARBOXYL-TERMINAL HYDROLASE 34"/>
    <property type="match status" value="1"/>
</dbReference>
<gene>
    <name evidence="10" type="ORF">g.12098</name>
</gene>
<dbReference type="GO" id="GO:0005829">
    <property type="term" value="C:cytosol"/>
    <property type="evidence" value="ECO:0007669"/>
    <property type="project" value="TreeGrafter"/>
</dbReference>
<dbReference type="PROSITE" id="PS50235">
    <property type="entry name" value="USP_3"/>
    <property type="match status" value="1"/>
</dbReference>
<feature type="domain" description="USP" evidence="9">
    <location>
        <begin position="1809"/>
        <end position="2153"/>
    </location>
</feature>
<evidence type="ECO:0000256" key="8">
    <source>
        <dbReference type="SAM" id="MobiDB-lite"/>
    </source>
</evidence>
<feature type="compositionally biased region" description="Acidic residues" evidence="8">
    <location>
        <begin position="643"/>
        <end position="670"/>
    </location>
</feature>
<dbReference type="CDD" id="cd02659">
    <property type="entry name" value="peptidase_C19C"/>
    <property type="match status" value="1"/>
</dbReference>
<accession>A0A1B6CTT5</accession>
<reference evidence="10" key="1">
    <citation type="submission" date="2015-12" db="EMBL/GenBank/DDBJ databases">
        <title>De novo transcriptome assembly of four potential Pierce s Disease insect vectors from Arizona vineyards.</title>
        <authorList>
            <person name="Tassone E.E."/>
        </authorList>
    </citation>
    <scope>NUCLEOTIDE SEQUENCE</scope>
</reference>
<feature type="compositionally biased region" description="Basic and acidic residues" evidence="8">
    <location>
        <begin position="113"/>
        <end position="123"/>
    </location>
</feature>
<dbReference type="GO" id="GO:0016579">
    <property type="term" value="P:protein deubiquitination"/>
    <property type="evidence" value="ECO:0007669"/>
    <property type="project" value="InterPro"/>
</dbReference>
<dbReference type="PANTHER" id="PTHR24006">
    <property type="entry name" value="UBIQUITIN CARBOXYL-TERMINAL HYDROLASE"/>
    <property type="match status" value="1"/>
</dbReference>
<feature type="region of interest" description="Disordered" evidence="8">
    <location>
        <begin position="493"/>
        <end position="543"/>
    </location>
</feature>
<evidence type="ECO:0000256" key="1">
    <source>
        <dbReference type="ARBA" id="ARBA00000707"/>
    </source>
</evidence>
<feature type="region of interest" description="Disordered" evidence="8">
    <location>
        <begin position="613"/>
        <end position="672"/>
    </location>
</feature>
<feature type="region of interest" description="Disordered" evidence="8">
    <location>
        <begin position="113"/>
        <end position="139"/>
    </location>
</feature>
<feature type="compositionally biased region" description="Basic and acidic residues" evidence="8">
    <location>
        <begin position="2040"/>
        <end position="2052"/>
    </location>
</feature>
<feature type="region of interest" description="Disordered" evidence="8">
    <location>
        <begin position="2040"/>
        <end position="2059"/>
    </location>
</feature>
<evidence type="ECO:0000313" key="10">
    <source>
        <dbReference type="EMBL" id="JAS16906.1"/>
    </source>
</evidence>
<dbReference type="SUPFAM" id="SSF48371">
    <property type="entry name" value="ARM repeat"/>
    <property type="match status" value="2"/>
</dbReference>
<dbReference type="GO" id="GO:0009966">
    <property type="term" value="P:regulation of signal transduction"/>
    <property type="evidence" value="ECO:0007669"/>
    <property type="project" value="UniProtKB-ARBA"/>
</dbReference>
<comment type="similarity">
    <text evidence="2">Belongs to the peptidase C19 family.</text>
</comment>
<name>A0A1B6CTT5_9HEMI</name>
<keyword evidence="5" id="KW-0833">Ubl conjugation pathway</keyword>
<dbReference type="InterPro" id="IPR001394">
    <property type="entry name" value="Peptidase_C19_UCH"/>
</dbReference>
<dbReference type="InterPro" id="IPR016024">
    <property type="entry name" value="ARM-type_fold"/>
</dbReference>
<feature type="compositionally biased region" description="Low complexity" evidence="8">
    <location>
        <begin position="3268"/>
        <end position="3278"/>
    </location>
</feature>
<dbReference type="Pfam" id="PF12030">
    <property type="entry name" value="DUF3517"/>
    <property type="match status" value="1"/>
</dbReference>
<dbReference type="InterPro" id="IPR056850">
    <property type="entry name" value="ARM_UBP34_24_USP9X_Y"/>
</dbReference>
<dbReference type="InterPro" id="IPR018200">
    <property type="entry name" value="USP_CS"/>
</dbReference>
<evidence type="ECO:0000259" key="9">
    <source>
        <dbReference type="PROSITE" id="PS50235"/>
    </source>
</evidence>
<evidence type="ECO:0000256" key="3">
    <source>
        <dbReference type="ARBA" id="ARBA00012759"/>
    </source>
</evidence>
<dbReference type="Pfam" id="PF25010">
    <property type="entry name" value="ARM_UBP24_USP9X-Y"/>
    <property type="match status" value="1"/>
</dbReference>
<dbReference type="EC" id="3.4.19.12" evidence="3"/>
<dbReference type="Pfam" id="PF00443">
    <property type="entry name" value="UCH"/>
    <property type="match status" value="1"/>
</dbReference>
<organism evidence="10">
    <name type="scientific">Clastoptera arizonana</name>
    <name type="common">Arizona spittle bug</name>
    <dbReference type="NCBI Taxonomy" id="38151"/>
    <lineage>
        <taxon>Eukaryota</taxon>
        <taxon>Metazoa</taxon>
        <taxon>Ecdysozoa</taxon>
        <taxon>Arthropoda</taxon>
        <taxon>Hexapoda</taxon>
        <taxon>Insecta</taxon>
        <taxon>Pterygota</taxon>
        <taxon>Neoptera</taxon>
        <taxon>Paraneoptera</taxon>
        <taxon>Hemiptera</taxon>
        <taxon>Auchenorrhyncha</taxon>
        <taxon>Cercopoidea</taxon>
        <taxon>Clastopteridae</taxon>
        <taxon>Clastoptera</taxon>
    </lineage>
</organism>
<evidence type="ECO:0000256" key="5">
    <source>
        <dbReference type="ARBA" id="ARBA00022786"/>
    </source>
</evidence>
<dbReference type="FunFam" id="3.90.70.10:FF:000014">
    <property type="entry name" value="Ubiquitin carboxyl-terminal hydrolase 34"/>
    <property type="match status" value="1"/>
</dbReference>
<dbReference type="GO" id="GO:0005634">
    <property type="term" value="C:nucleus"/>
    <property type="evidence" value="ECO:0007669"/>
    <property type="project" value="TreeGrafter"/>
</dbReference>
<comment type="catalytic activity">
    <reaction evidence="1">
        <text>Thiol-dependent hydrolysis of ester, thioester, amide, peptide and isopeptide bonds formed by the C-terminal Gly of ubiquitin (a 76-residue protein attached to proteins as an intracellular targeting signal).</text>
        <dbReference type="EC" id="3.4.19.12"/>
    </reaction>
</comment>
<dbReference type="EMBL" id="GEDC01020392">
    <property type="protein sequence ID" value="JAS16906.1"/>
    <property type="molecule type" value="Transcribed_RNA"/>
</dbReference>
<dbReference type="PROSITE" id="PS00973">
    <property type="entry name" value="USP_2"/>
    <property type="match status" value="1"/>
</dbReference>
<feature type="region of interest" description="Disordered" evidence="8">
    <location>
        <begin position="1401"/>
        <end position="1422"/>
    </location>
</feature>
<sequence>MCDVCTDFSELLNTFSDKEISDTSSKDGDLPLLHKKEIDQVFTFLQAWLQRQCVCCFRDSKNYERFHRITQSIIILVVQQLKAYKGEEIIQQENDNQEGNDVKIVELQEDKISDNEKESKGDTEEMEEDESSPSKSCGKNTTKDIWTINDMEKLLHFISKVFLLNFPLYVAYKQSFQPKMEELTQQEAARLSIFCDLNDVEIPIHLLRNVCLFCRIGGVQAMTACFEHQSLPLPVAHAIISLVCNLKLWLNFRSILQLFLPLRSKVLRYMCNLADKDLRTQGIKALTDFIWSAVKDPMDGPITFDRDGLNLAFKYFTSSTLTMRLAGIAQINSHINMFNEMCNSENIVEVESVGQSLAVWLIDNNIISHIFGPNLHVELIKQSHIILNFLAMECKITNEHIDVIWQAAQLKHCSKQVHDLLPPLIKNLEAGPVLHLYHLLCKLEPKDHTEQSLYLASALIKFLWSSTGTYNGLGDTPAAFLCLTKAALVAQRRSQMSSTDNSNSEGESSDNHKSESDASEGPTPRKRRKHRKVNIQEEETSDESIKIEDLEDLVAAKQEENKEITKAITTGKCKSQRRGNRCKENMKLISRRIKFDKDDIKKNITDHHRQIKLTHRHHKALTCKVNDEESNKEPNNLVKIDECSDEEEEDDDDEEDDEEEDEDDSDSDDDGVTRAACISEVVQGAKGSETDQEVPNLVLRQGGGDYIQLVSRQSSPDCGQGAVMTELASLVQSSPQCISTTFIPGRNFQASQDMLEEILSVEDGEGDGSLSSRMSNKSEKNMADFDGEDSGCDEELAQLAAHAQATHLTPQQLNQMAFHTRFHANKVSALAPILSQFNLENVCKPGSTLLWDLLQDDKIIHLGEGLALEAEKALCNLLCYNTDKIIRMKFIEGCLENLAQNCSVVVSLRLLPKLFASFQQFRGGTGDTNHVTLWALQEHHMMERFFENLYESTRKGPLPITHVQVRLQFLTHIYSPLGLPEYIRLSIEEMDTLWNCLTVDAESCDELFSWLLRQTKSKEQHALRMETLKHLYTKKLPSLPPETISMTALDLYQQLCNMARLTSLHLDSPVTIAMEHLWKIALKANNTDVSMAAIQYINSYYMARQLEHESEFVCHCMANLSAATNDLSTNEEASLLCIQRALLLLKTHLETFRKRYAYHLRRWVLEGQSVGSHVIGDRERGGSTLKIMIQPAGMADKVNIEMLSTDYVAELRAEVSTWWEMLHAKQSLITTGPNIVMDGPIRMITQGQELTTEFDEKTLGEMGFKEIQMVFISMGASRQKKKGESTETPSVLPPPPRECLPTLLLLLPNYFEQLFKLMQTLSAMKIGIKGGNQLPHTKAQVLSRRVWDILTLLPTSPTLLDGFQQLDSETKLQELLDPASPQKLMYSLYIVESLSRSNATPKKALTQSSGDSESDSQDDSDSWNQKFIQHGGLRHLFDIFMSGVLQVSGGSEWQQDCLACLLKLLCQLGVLNEDGTDSTQVKNKRKRFTKTDKLVVSKLNQVMVNLMNIDTVIPRITSILYEASLPRDPNHYKTGFWGRAQVVQYAMALVVSWAHTVNGVREALYGESRFSTWLRRLVLEEPEPSVRREVCTALYRLSTTPHAPAMLLHLLQFLDTAESMRPQKQEGLHSSLEEGKEPYGPACRDYFWLLCRLIDSLTQDDISKEGEDGVDLESLCKKVYNSVIKREYLETRHNTIEDDGLIGLLNLMSIILKHNPAFKTSKDGQTFLSEIFEFLFALPDPKNRHVPKCKSKTSRSSAYDLLAELVKEAPHNYKQLHEKLLDQHKPGPQSPYPWDYWPHDDGRSECGYVGLTNLGATCYMASCMQHLYMMPQARTEILLAKYNSTSKHQLTLRELQRMFAYLLESERKAYSPRSFCKVYTMDHQPLNTGEQKDMAEFFIDLVSKLEEMTPELKKLVKTLFGGVISNNVVSLDCDHVSRTLEEFYTVRCQVADMRNLYESLDEVTVKDTLEGDNMYTCSQCGKKVRAEKRACFKKLPNVLCFNTMRYTFNMVTMLKEKVNTHFSFPLRLDMSGYVEKHLMPQHHQEEKDREQSEGEDFGPDIQDGNYEYDLIGVTVHTGTADGGHYYSFIRDRSRDKWFLFNDAEVKPFDPKQIAAECFGGEMTSKTYDQVTDKFMDLSFEKTNSAYMLFYEWTSKESNEKTPVEGGSKEAAPSSPLPTQNTPVILSKELEDWIWQDNKHFLRDKNIFEHTYFQFMWQFCGYIPQTLDNPQEVTEIAAQLSTTFFIETFIHAKEKPTMVQWVELLTKQFNASQLACEWFLQHMAHDNWWPVQILIKCPNQMVRQMFQRLCIHVIQRLRPNHAPLFLKMDSDDDGLGDCDPDKIGYLSCVTMFIRMLLSLMENGAKPHLKHLTEYFALLYEFSKMGDEESQFLISIHAISTMVHFYLGQKSHDYVEVVSEDEDDEEVVPLPTDKYKPASLDKMITLVAFLVEKSRGPDHNLRLSSADYSAVAGGKGFPFLLRQIKDSINLPQTRNLINSLCKKNDRIAAHIINMIFTAIQKYSDICQPFFKLFTLLVDVIPQGNQLFNQLVLRRFWEVTEVCPQSALDWLAMQAPRSKMTHSWVMQAMDTWVQHYLLAHNNQRVRSAAAYLLVSLIPSPQFRQCYRAARPHKEVILSPDAQNILHEIYTTLLRLLKAARHYTDITSHGASKLTAYFTLLNYFAISRTEKLMFGQYLLDLWQLFHPKLSEPGIPVHHNKQALLLFWCHVCTDCPENVQLILQNAHIIKNIAFNYILADHEDQEVVLFNRSMLPAYYELLRLCCQQSRTFTRQLATHQNITWAFKNITPHPTQYAGAVDELFKLMQLFAAKYPDSTDHEILEINAFRRQTLQLYLQFLDGRSSWATLISAFRVLVENDDDRLFVVYNGGLQMCFESFHTLHIMYHEATACHVAGDLLDLLTIILDLIKCLHSYRDAKDVKGLLLSCKDLLELLRKLVTLLNTYNSPEMRNLCIDLLKELVFFLPNEVLQVLVPLLSHCHTAFQESTNTMPMGAYFPRQGHKLPSLGLKTGTRPVRPMVQMAIPHNHLDAAKGVDLEYDQALLMFYTPYHSFVDVMCRLAINNDCMTEPLINLSAMVGFEAVPLHLTFFPKLWLDIHHAQNVDRKFILMLTNNNYFVDYVEAVLLDERLSLNIGIIYEFLSTYFPKVASQVLTDQTCQLMETLITSLGEDLNQLNVTNSAYKLNGDLRALSLVYSAELPVVPPSELPAVLSKLLEKIKQESDEIPNKKRKIEVIETDTVENKTNDNNSVNTEAGSSSGPIAGSSKEKDSSEETSINNSRIIDWLETLQGTVSALIATLQHKRTQEENT</sequence>
<keyword evidence="4" id="KW-0645">Protease</keyword>
<feature type="compositionally biased region" description="Acidic residues" evidence="8">
    <location>
        <begin position="1412"/>
        <end position="1421"/>
    </location>
</feature>
<dbReference type="InterPro" id="IPR050164">
    <property type="entry name" value="Peptidase_C19"/>
</dbReference>
<feature type="region of interest" description="Disordered" evidence="8">
    <location>
        <begin position="763"/>
        <end position="788"/>
    </location>
</feature>
<feature type="region of interest" description="Disordered" evidence="8">
    <location>
        <begin position="2158"/>
        <end position="2179"/>
    </location>
</feature>
<feature type="compositionally biased region" description="Basic residues" evidence="8">
    <location>
        <begin position="524"/>
        <end position="533"/>
    </location>
</feature>